<evidence type="ECO:0000259" key="7">
    <source>
        <dbReference type="Pfam" id="PF07807"/>
    </source>
</evidence>
<feature type="region of interest" description="Disordered" evidence="6">
    <location>
        <begin position="372"/>
        <end position="400"/>
    </location>
</feature>
<evidence type="ECO:0000259" key="8">
    <source>
        <dbReference type="Pfam" id="PF07808"/>
    </source>
</evidence>
<reference evidence="9" key="1">
    <citation type="journal article" date="2014" name="Genome Announc.">
        <title>De novo whole-genome sequence and genome annotation of Lichtheimia ramosa.</title>
        <authorList>
            <person name="Linde J."/>
            <person name="Schwartze V."/>
            <person name="Binder U."/>
            <person name="Lass-Florl C."/>
            <person name="Voigt K."/>
            <person name="Horn F."/>
        </authorList>
    </citation>
    <scope>NUCLEOTIDE SEQUENCE</scope>
    <source>
        <strain evidence="9">JMRC FSU:6197</strain>
    </source>
</reference>
<feature type="compositionally biased region" description="Basic and acidic residues" evidence="6">
    <location>
        <begin position="501"/>
        <end position="512"/>
    </location>
</feature>
<evidence type="ECO:0000256" key="2">
    <source>
        <dbReference type="ARBA" id="ARBA00006660"/>
    </source>
</evidence>
<evidence type="ECO:0008006" key="10">
    <source>
        <dbReference type="Google" id="ProtNLM"/>
    </source>
</evidence>
<feature type="region of interest" description="Disordered" evidence="6">
    <location>
        <begin position="308"/>
        <end position="340"/>
    </location>
</feature>
<dbReference type="AlphaFoldDB" id="A0A077WU28"/>
<dbReference type="InterPro" id="IPR039896">
    <property type="entry name" value="Red-like"/>
</dbReference>
<evidence type="ECO:0000256" key="1">
    <source>
        <dbReference type="ARBA" id="ARBA00004123"/>
    </source>
</evidence>
<dbReference type="PANTHER" id="PTHR12765">
    <property type="entry name" value="RED PROTEIN IK FACTOR CYTOKINE IK"/>
    <property type="match status" value="1"/>
</dbReference>
<comment type="subcellular location">
    <subcellularLocation>
        <location evidence="1">Nucleus</location>
    </subcellularLocation>
</comment>
<name>A0A077WU28_9FUNG</name>
<keyword evidence="4" id="KW-0539">Nucleus</keyword>
<evidence type="ECO:0000256" key="3">
    <source>
        <dbReference type="ARBA" id="ARBA00022737"/>
    </source>
</evidence>
<feature type="region of interest" description="Disordered" evidence="6">
    <location>
        <begin position="434"/>
        <end position="456"/>
    </location>
</feature>
<dbReference type="Pfam" id="PF07807">
    <property type="entry name" value="RED_C"/>
    <property type="match status" value="1"/>
</dbReference>
<feature type="compositionally biased region" description="Basic and acidic residues" evidence="6">
    <location>
        <begin position="91"/>
        <end position="101"/>
    </location>
</feature>
<proteinExistence type="inferred from homology"/>
<protein>
    <recommendedName>
        <fullName evidence="10">RED-like N-terminal domain-containing protein</fullName>
    </recommendedName>
</protein>
<evidence type="ECO:0000256" key="6">
    <source>
        <dbReference type="SAM" id="MobiDB-lite"/>
    </source>
</evidence>
<dbReference type="GO" id="GO:0005634">
    <property type="term" value="C:nucleus"/>
    <property type="evidence" value="ECO:0007669"/>
    <property type="project" value="UniProtKB-SubCell"/>
</dbReference>
<evidence type="ECO:0000313" key="9">
    <source>
        <dbReference type="EMBL" id="CDS10538.1"/>
    </source>
</evidence>
<feature type="compositionally biased region" description="Basic and acidic residues" evidence="6">
    <location>
        <begin position="69"/>
        <end position="80"/>
    </location>
</feature>
<comment type="similarity">
    <text evidence="2">Belongs to the RED family.</text>
</comment>
<sequence>MGDSGLTQDDFRKLLQTPRPGGSTTNETPQFKAPPPKTPRNTGAVFAQPHSVRKKRAKPTATPATPLNYRDRAAERRANETQDEGSTEDLLQPREQDETLDAKEVYEQSKYLGGDVEHTHLVKGLDYSLLERVRTDLNNKAAQAEALLEEEEEEEEEDDPTVEKNQEIDEALSKIGQQEKVKVQTLLAKNIVHFFNQKQVKRSNDLFMPGRMAYVFEMADPVGHYNDAFQQPTSITRSKADTVRRQSDLQAETELVIRKISAIMRKDITSDKDKPKATAAAIEKKKEAPVVTFDGDIFADVGRDYELDESSLQKAQQPSSTPPPAQTVTEPSESSAETTNKSNYFTGLMHEQEEEEETTTTDVDMKEVSNLLSQATKRESSSAASSSSTERDGIKRPKFAHEQMDVDAADIDMYGLGAEALPTSFEERRRTVAYDEEDDGHTATSLIDQGTHRNKKAQLTRWDFDDEEQWQKYKDSVEIQPKSVSQFGVKLGDGRKRNREQRRGMSEKQKLNREYQMVKNIMDKKYGKK</sequence>
<keyword evidence="5" id="KW-0175">Coiled coil</keyword>
<dbReference type="InterPro" id="IPR012916">
    <property type="entry name" value="RED_N"/>
</dbReference>
<feature type="compositionally biased region" description="Basic and acidic residues" evidence="6">
    <location>
        <begin position="389"/>
        <end position="400"/>
    </location>
</feature>
<accession>A0A077WU28</accession>
<organism evidence="9">
    <name type="scientific">Lichtheimia ramosa</name>
    <dbReference type="NCBI Taxonomy" id="688394"/>
    <lineage>
        <taxon>Eukaryota</taxon>
        <taxon>Fungi</taxon>
        <taxon>Fungi incertae sedis</taxon>
        <taxon>Mucoromycota</taxon>
        <taxon>Mucoromycotina</taxon>
        <taxon>Mucoromycetes</taxon>
        <taxon>Mucorales</taxon>
        <taxon>Lichtheimiaceae</taxon>
        <taxon>Lichtheimia</taxon>
    </lineage>
</organism>
<evidence type="ECO:0000256" key="4">
    <source>
        <dbReference type="ARBA" id="ARBA00023242"/>
    </source>
</evidence>
<feature type="region of interest" description="Disordered" evidence="6">
    <location>
        <begin position="1"/>
        <end position="101"/>
    </location>
</feature>
<gene>
    <name evidence="9" type="ORF">LRAMOSA11024</name>
</gene>
<feature type="domain" description="RED-like N-terminal" evidence="8">
    <location>
        <begin position="62"/>
        <end position="265"/>
    </location>
</feature>
<evidence type="ECO:0000256" key="5">
    <source>
        <dbReference type="SAM" id="Coils"/>
    </source>
</evidence>
<feature type="compositionally biased region" description="Polar residues" evidence="6">
    <location>
        <begin position="328"/>
        <end position="340"/>
    </location>
</feature>
<keyword evidence="3" id="KW-0677">Repeat</keyword>
<dbReference type="OrthoDB" id="3366823at2759"/>
<feature type="domain" description="Protein RED C-terminal" evidence="7">
    <location>
        <begin position="421"/>
        <end position="526"/>
    </location>
</feature>
<feature type="coiled-coil region" evidence="5">
    <location>
        <begin position="127"/>
        <end position="159"/>
    </location>
</feature>
<dbReference type="InterPro" id="IPR012492">
    <property type="entry name" value="RED_C"/>
</dbReference>
<dbReference type="EMBL" id="LK023336">
    <property type="protein sequence ID" value="CDS10538.1"/>
    <property type="molecule type" value="Genomic_DNA"/>
</dbReference>
<feature type="region of interest" description="Disordered" evidence="6">
    <location>
        <begin position="484"/>
        <end position="512"/>
    </location>
</feature>
<dbReference type="Pfam" id="PF07808">
    <property type="entry name" value="RED_N"/>
    <property type="match status" value="1"/>
</dbReference>